<organism evidence="2 3">
    <name type="scientific">Sorangium cellulosum</name>
    <name type="common">Polyangium cellulosum</name>
    <dbReference type="NCBI Taxonomy" id="56"/>
    <lineage>
        <taxon>Bacteria</taxon>
        <taxon>Pseudomonadati</taxon>
        <taxon>Myxococcota</taxon>
        <taxon>Polyangia</taxon>
        <taxon>Polyangiales</taxon>
        <taxon>Polyangiaceae</taxon>
        <taxon>Sorangium</taxon>
    </lineage>
</organism>
<reference evidence="2 3" key="1">
    <citation type="submission" date="2015-09" db="EMBL/GenBank/DDBJ databases">
        <title>Sorangium comparison.</title>
        <authorList>
            <person name="Zaburannyi N."/>
            <person name="Bunk B."/>
            <person name="Overmann J."/>
            <person name="Mueller R."/>
        </authorList>
    </citation>
    <scope>NUCLEOTIDE SEQUENCE [LARGE SCALE GENOMIC DNA]</scope>
    <source>
        <strain evidence="2 3">So ce836</strain>
    </source>
</reference>
<proteinExistence type="predicted"/>
<evidence type="ECO:0000313" key="3">
    <source>
        <dbReference type="Proteomes" id="UP000295497"/>
    </source>
</evidence>
<evidence type="ECO:0000256" key="1">
    <source>
        <dbReference type="SAM" id="MobiDB-lite"/>
    </source>
</evidence>
<gene>
    <name evidence="2" type="ORF">SOCE836_002000</name>
</gene>
<feature type="region of interest" description="Disordered" evidence="1">
    <location>
        <begin position="1"/>
        <end position="25"/>
    </location>
</feature>
<sequence>MTIESKMSAAARSAERGSRPRPCASDVLGQLFTDALPASHEGLRRDGRGR</sequence>
<name>A0A4V0NF19_SORCE</name>
<dbReference type="Proteomes" id="UP000295497">
    <property type="component" value="Chromosome"/>
</dbReference>
<protein>
    <submittedName>
        <fullName evidence="2">Uncharacterized protein</fullName>
    </submittedName>
</protein>
<dbReference type="EMBL" id="CP012672">
    <property type="protein sequence ID" value="AUX28132.1"/>
    <property type="molecule type" value="Genomic_DNA"/>
</dbReference>
<evidence type="ECO:0000313" key="2">
    <source>
        <dbReference type="EMBL" id="AUX28132.1"/>
    </source>
</evidence>
<dbReference type="AlphaFoldDB" id="A0A4V0NF19"/>
<accession>A0A4V0NF19</accession>